<sequence length="138" mass="16157">MDIYLLKSSSHLSTLRSELSSDMEPEHRLDFESILGSFERKLKKLKRELYWVNERMERMRESYEELNETLVAIDGKMKVEREKIRLLSGNWAGKRSVRREMELLKGEGEEEDSMEESRGPGRGSDGEEVRKEGEDDEG</sequence>
<dbReference type="AlphaFoldDB" id="A0AAN6NP19"/>
<feature type="coiled-coil region" evidence="1">
    <location>
        <begin position="42"/>
        <end position="76"/>
    </location>
</feature>
<evidence type="ECO:0000256" key="1">
    <source>
        <dbReference type="SAM" id="Coils"/>
    </source>
</evidence>
<protein>
    <submittedName>
        <fullName evidence="3">Uncharacterized protein</fullName>
    </submittedName>
</protein>
<keyword evidence="1" id="KW-0175">Coiled coil</keyword>
<proteinExistence type="predicted"/>
<reference evidence="3" key="2">
    <citation type="submission" date="2023-06" db="EMBL/GenBank/DDBJ databases">
        <authorList>
            <consortium name="Lawrence Berkeley National Laboratory"/>
            <person name="Mondo S.J."/>
            <person name="Hensen N."/>
            <person name="Bonometti L."/>
            <person name="Westerberg I."/>
            <person name="Brannstrom I.O."/>
            <person name="Guillou S."/>
            <person name="Cros-Aarteil S."/>
            <person name="Calhoun S."/>
            <person name="Haridas S."/>
            <person name="Kuo A."/>
            <person name="Pangilinan J."/>
            <person name="Riley R."/>
            <person name="Labutti K."/>
            <person name="Andreopoulos B."/>
            <person name="Lipzen A."/>
            <person name="Chen C."/>
            <person name="Yanf M."/>
            <person name="Daum C."/>
            <person name="Ng V."/>
            <person name="Clum A."/>
            <person name="Steindorff A."/>
            <person name="Ohm R."/>
            <person name="Martin F."/>
            <person name="Silar P."/>
            <person name="Natvig D."/>
            <person name="Lalanne C."/>
            <person name="Gautier V."/>
            <person name="Ament-Velasquez S.L."/>
            <person name="Kruys A."/>
            <person name="Hutchinson M.I."/>
            <person name="Powell A.J."/>
            <person name="Barry K."/>
            <person name="Miller A.N."/>
            <person name="Grigoriev I.V."/>
            <person name="Debuchy R."/>
            <person name="Gladieux P."/>
            <person name="Thoren M.H."/>
            <person name="Johannesson H."/>
        </authorList>
    </citation>
    <scope>NUCLEOTIDE SEQUENCE</scope>
    <source>
        <strain evidence="3">CBS 626.80</strain>
    </source>
</reference>
<comment type="caution">
    <text evidence="3">The sequence shown here is derived from an EMBL/GenBank/DDBJ whole genome shotgun (WGS) entry which is preliminary data.</text>
</comment>
<gene>
    <name evidence="3" type="ORF">QBC32DRAFT_327148</name>
</gene>
<accession>A0AAN6NP19</accession>
<dbReference type="Proteomes" id="UP001303222">
    <property type="component" value="Unassembled WGS sequence"/>
</dbReference>
<feature type="region of interest" description="Disordered" evidence="2">
    <location>
        <begin position="102"/>
        <end position="138"/>
    </location>
</feature>
<reference evidence="3" key="1">
    <citation type="journal article" date="2023" name="Mol. Phylogenet. Evol.">
        <title>Genome-scale phylogeny and comparative genomics of the fungal order Sordariales.</title>
        <authorList>
            <person name="Hensen N."/>
            <person name="Bonometti L."/>
            <person name="Westerberg I."/>
            <person name="Brannstrom I.O."/>
            <person name="Guillou S."/>
            <person name="Cros-Aarteil S."/>
            <person name="Calhoun S."/>
            <person name="Haridas S."/>
            <person name="Kuo A."/>
            <person name="Mondo S."/>
            <person name="Pangilinan J."/>
            <person name="Riley R."/>
            <person name="LaButti K."/>
            <person name="Andreopoulos B."/>
            <person name="Lipzen A."/>
            <person name="Chen C."/>
            <person name="Yan M."/>
            <person name="Daum C."/>
            <person name="Ng V."/>
            <person name="Clum A."/>
            <person name="Steindorff A."/>
            <person name="Ohm R.A."/>
            <person name="Martin F."/>
            <person name="Silar P."/>
            <person name="Natvig D.O."/>
            <person name="Lalanne C."/>
            <person name="Gautier V."/>
            <person name="Ament-Velasquez S.L."/>
            <person name="Kruys A."/>
            <person name="Hutchinson M.I."/>
            <person name="Powell A.J."/>
            <person name="Barry K."/>
            <person name="Miller A.N."/>
            <person name="Grigoriev I.V."/>
            <person name="Debuchy R."/>
            <person name="Gladieux P."/>
            <person name="Hiltunen Thoren M."/>
            <person name="Johannesson H."/>
        </authorList>
    </citation>
    <scope>NUCLEOTIDE SEQUENCE</scope>
    <source>
        <strain evidence="3">CBS 626.80</strain>
    </source>
</reference>
<dbReference type="EMBL" id="MU859224">
    <property type="protein sequence ID" value="KAK3949185.1"/>
    <property type="molecule type" value="Genomic_DNA"/>
</dbReference>
<evidence type="ECO:0000313" key="3">
    <source>
        <dbReference type="EMBL" id="KAK3949185.1"/>
    </source>
</evidence>
<evidence type="ECO:0000256" key="2">
    <source>
        <dbReference type="SAM" id="MobiDB-lite"/>
    </source>
</evidence>
<keyword evidence="4" id="KW-1185">Reference proteome</keyword>
<feature type="compositionally biased region" description="Basic and acidic residues" evidence="2">
    <location>
        <begin position="115"/>
        <end position="138"/>
    </location>
</feature>
<name>A0AAN6NP19_9PEZI</name>
<organism evidence="3 4">
    <name type="scientific">Pseudoneurospora amorphoporcata</name>
    <dbReference type="NCBI Taxonomy" id="241081"/>
    <lineage>
        <taxon>Eukaryota</taxon>
        <taxon>Fungi</taxon>
        <taxon>Dikarya</taxon>
        <taxon>Ascomycota</taxon>
        <taxon>Pezizomycotina</taxon>
        <taxon>Sordariomycetes</taxon>
        <taxon>Sordariomycetidae</taxon>
        <taxon>Sordariales</taxon>
        <taxon>Sordariaceae</taxon>
        <taxon>Pseudoneurospora</taxon>
    </lineage>
</organism>
<evidence type="ECO:0000313" key="4">
    <source>
        <dbReference type="Proteomes" id="UP001303222"/>
    </source>
</evidence>
<feature type="non-terminal residue" evidence="3">
    <location>
        <position position="138"/>
    </location>
</feature>